<reference evidence="2" key="1">
    <citation type="submission" date="2017-10" db="EMBL/GenBank/DDBJ databases">
        <authorList>
            <person name="Gaisin V.A."/>
            <person name="Rysina M.S."/>
            <person name="Grouzdev D.S."/>
        </authorList>
    </citation>
    <scope>NUCLEOTIDE SEQUENCE [LARGE SCALE GENOMIC DNA]</scope>
    <source>
        <strain evidence="2">V1</strain>
    </source>
</reference>
<accession>A0A317T559</accession>
<dbReference type="RefSeq" id="WP_110023415.1">
    <property type="nucleotide sequence ID" value="NZ_PDNZ01000005.1"/>
</dbReference>
<dbReference type="GO" id="GO:0032259">
    <property type="term" value="P:methylation"/>
    <property type="evidence" value="ECO:0007669"/>
    <property type="project" value="UniProtKB-KW"/>
</dbReference>
<dbReference type="Gene3D" id="3.40.50.150">
    <property type="entry name" value="Vaccinia Virus protein VP39"/>
    <property type="match status" value="1"/>
</dbReference>
<protein>
    <submittedName>
        <fullName evidence="1">Methyltransferase type 12</fullName>
    </submittedName>
</protein>
<dbReference type="InterPro" id="IPR029063">
    <property type="entry name" value="SAM-dependent_MTases_sf"/>
</dbReference>
<name>A0A317T559_9CHLB</name>
<dbReference type="EMBL" id="PDNZ01000005">
    <property type="protein sequence ID" value="PWW81768.1"/>
    <property type="molecule type" value="Genomic_DNA"/>
</dbReference>
<comment type="caution">
    <text evidence="1">The sequence shown here is derived from an EMBL/GenBank/DDBJ whole genome shotgun (WGS) entry which is preliminary data.</text>
</comment>
<keyword evidence="2" id="KW-1185">Reference proteome</keyword>
<sequence length="311" mass="34957">MERPASPITGNISPTPFMTVTDRFNPKSSQQWQLVQDPESELIYLSPCPDETEMAAYYPTSCYDPHLSAKITRTFRDTLYLALRKIALGRKASLIEKKAAHLSSGSKILEIGCSSGELLDILQQRNSLSPENCIGFEKDGRTASLAKKNYRLDVKTIPFCESSLSGTFDRIIFWHALEHIHRINETLDKAARYLDAKGAMVIALPNAASFDATFYGKHWVAWDAPRHLYHFTPQTLGKLLKQHNLEIASMQPFISDTLYNCIYSEKNMHRIKSPCASSLTSGILRGIQSILKGALNNEQSSTLVYVVKRLK</sequence>
<evidence type="ECO:0000313" key="1">
    <source>
        <dbReference type="EMBL" id="PWW81768.1"/>
    </source>
</evidence>
<dbReference type="Pfam" id="PF13489">
    <property type="entry name" value="Methyltransf_23"/>
    <property type="match status" value="1"/>
</dbReference>
<dbReference type="GO" id="GO:0008168">
    <property type="term" value="F:methyltransferase activity"/>
    <property type="evidence" value="ECO:0007669"/>
    <property type="project" value="UniProtKB-KW"/>
</dbReference>
<proteinExistence type="predicted"/>
<keyword evidence="1" id="KW-0489">Methyltransferase</keyword>
<dbReference type="SUPFAM" id="SSF53335">
    <property type="entry name" value="S-adenosyl-L-methionine-dependent methyltransferases"/>
    <property type="match status" value="1"/>
</dbReference>
<dbReference type="OrthoDB" id="2370471at2"/>
<evidence type="ECO:0000313" key="2">
    <source>
        <dbReference type="Proteomes" id="UP000246278"/>
    </source>
</evidence>
<dbReference type="Proteomes" id="UP000246278">
    <property type="component" value="Unassembled WGS sequence"/>
</dbReference>
<dbReference type="PANTHER" id="PTHR43861">
    <property type="entry name" value="TRANS-ACONITATE 2-METHYLTRANSFERASE-RELATED"/>
    <property type="match status" value="1"/>
</dbReference>
<organism evidence="1 2">
    <name type="scientific">Prosthecochloris marina</name>
    <dbReference type="NCBI Taxonomy" id="2017681"/>
    <lineage>
        <taxon>Bacteria</taxon>
        <taxon>Pseudomonadati</taxon>
        <taxon>Chlorobiota</taxon>
        <taxon>Chlorobiia</taxon>
        <taxon>Chlorobiales</taxon>
        <taxon>Chlorobiaceae</taxon>
        <taxon>Prosthecochloris</taxon>
    </lineage>
</organism>
<dbReference type="AlphaFoldDB" id="A0A317T559"/>
<keyword evidence="1" id="KW-0808">Transferase</keyword>
<dbReference type="CDD" id="cd02440">
    <property type="entry name" value="AdoMet_MTases"/>
    <property type="match status" value="1"/>
</dbReference>
<gene>
    <name evidence="1" type="ORF">CR164_08040</name>
</gene>